<dbReference type="EMBL" id="JWZT01003307">
    <property type="protein sequence ID" value="KII67096.1"/>
    <property type="molecule type" value="Genomic_DNA"/>
</dbReference>
<gene>
    <name evidence="2" type="ORF">RF11_00451</name>
</gene>
<reference evidence="2 3" key="1">
    <citation type="journal article" date="2014" name="Genome Biol. Evol.">
        <title>The genome of the myxosporean Thelohanellus kitauei shows adaptations to nutrient acquisition within its fish host.</title>
        <authorList>
            <person name="Yang Y."/>
            <person name="Xiong J."/>
            <person name="Zhou Z."/>
            <person name="Huo F."/>
            <person name="Miao W."/>
            <person name="Ran C."/>
            <person name="Liu Y."/>
            <person name="Zhang J."/>
            <person name="Feng J."/>
            <person name="Wang M."/>
            <person name="Wang M."/>
            <person name="Wang L."/>
            <person name="Yao B."/>
        </authorList>
    </citation>
    <scope>NUCLEOTIDE SEQUENCE [LARGE SCALE GENOMIC DNA]</scope>
    <source>
        <strain evidence="2">Wuqing</strain>
    </source>
</reference>
<keyword evidence="3" id="KW-1185">Reference proteome</keyword>
<proteinExistence type="predicted"/>
<evidence type="ECO:0000313" key="2">
    <source>
        <dbReference type="EMBL" id="KII67096.1"/>
    </source>
</evidence>
<organism evidence="2 3">
    <name type="scientific">Thelohanellus kitauei</name>
    <name type="common">Myxosporean</name>
    <dbReference type="NCBI Taxonomy" id="669202"/>
    <lineage>
        <taxon>Eukaryota</taxon>
        <taxon>Metazoa</taxon>
        <taxon>Cnidaria</taxon>
        <taxon>Myxozoa</taxon>
        <taxon>Myxosporea</taxon>
        <taxon>Bivalvulida</taxon>
        <taxon>Platysporina</taxon>
        <taxon>Myxobolidae</taxon>
        <taxon>Thelohanellus</taxon>
    </lineage>
</organism>
<dbReference type="Proteomes" id="UP000031668">
    <property type="component" value="Unassembled WGS sequence"/>
</dbReference>
<evidence type="ECO:0000256" key="1">
    <source>
        <dbReference type="SAM" id="MobiDB-lite"/>
    </source>
</evidence>
<accession>A0A0C2MJ24</accession>
<name>A0A0C2MJ24_THEKT</name>
<feature type="region of interest" description="Disordered" evidence="1">
    <location>
        <begin position="88"/>
        <end position="117"/>
    </location>
</feature>
<comment type="caution">
    <text evidence="2">The sequence shown here is derived from an EMBL/GenBank/DDBJ whole genome shotgun (WGS) entry which is preliminary data.</text>
</comment>
<feature type="compositionally biased region" description="Polar residues" evidence="1">
    <location>
        <begin position="93"/>
        <end position="104"/>
    </location>
</feature>
<protein>
    <submittedName>
        <fullName evidence="2">Uncharacterized protein</fullName>
    </submittedName>
</protein>
<evidence type="ECO:0000313" key="3">
    <source>
        <dbReference type="Proteomes" id="UP000031668"/>
    </source>
</evidence>
<sequence length="117" mass="13097">MPLSSFGDTLSRNIFMLPKPYQKLPWGVAMPTYSREVTIGCLTSFLASDQQFILGTSLVLSLETPFNMTLFYNKQTNKSLISEAKKPFADPYNETSSGTDSSCGKRTPHNFEWKVDG</sequence>
<dbReference type="AlphaFoldDB" id="A0A0C2MJ24"/>